<keyword evidence="1" id="KW-0812">Transmembrane</keyword>
<name>A0A919SVT7_9ACTN</name>
<reference evidence="2" key="1">
    <citation type="submission" date="2021-03" db="EMBL/GenBank/DDBJ databases">
        <title>Whole genome shotgun sequence of Actinoplanes auranticolor NBRC 12245.</title>
        <authorList>
            <person name="Komaki H."/>
            <person name="Tamura T."/>
        </authorList>
    </citation>
    <scope>NUCLEOTIDE SEQUENCE</scope>
    <source>
        <strain evidence="2">NBRC 12245</strain>
    </source>
</reference>
<dbReference type="AlphaFoldDB" id="A0A919SVT7"/>
<organism evidence="2 3">
    <name type="scientific">Actinoplanes auranticolor</name>
    <dbReference type="NCBI Taxonomy" id="47988"/>
    <lineage>
        <taxon>Bacteria</taxon>
        <taxon>Bacillati</taxon>
        <taxon>Actinomycetota</taxon>
        <taxon>Actinomycetes</taxon>
        <taxon>Micromonosporales</taxon>
        <taxon>Micromonosporaceae</taxon>
        <taxon>Actinoplanes</taxon>
    </lineage>
</organism>
<gene>
    <name evidence="2" type="ORF">Aau02nite_85020</name>
</gene>
<evidence type="ECO:0000313" key="3">
    <source>
        <dbReference type="Proteomes" id="UP000681340"/>
    </source>
</evidence>
<comment type="caution">
    <text evidence="2">The sequence shown here is derived from an EMBL/GenBank/DDBJ whole genome shotgun (WGS) entry which is preliminary data.</text>
</comment>
<dbReference type="Proteomes" id="UP000681340">
    <property type="component" value="Unassembled WGS sequence"/>
</dbReference>
<dbReference type="EMBL" id="BOQL01000080">
    <property type="protein sequence ID" value="GIM79280.1"/>
    <property type="molecule type" value="Genomic_DNA"/>
</dbReference>
<feature type="transmembrane region" description="Helical" evidence="1">
    <location>
        <begin position="34"/>
        <end position="56"/>
    </location>
</feature>
<evidence type="ECO:0000256" key="1">
    <source>
        <dbReference type="SAM" id="Phobius"/>
    </source>
</evidence>
<keyword evidence="1" id="KW-0472">Membrane</keyword>
<keyword evidence="1" id="KW-1133">Transmembrane helix</keyword>
<sequence>MNATVVIVLGGLIGAAAGAVFAWLAHGGYEANDAMIGTGFLGALLGALAGAVTVMLRRRQ</sequence>
<protein>
    <submittedName>
        <fullName evidence="2">Uncharacterized protein</fullName>
    </submittedName>
</protein>
<accession>A0A919SVT7</accession>
<keyword evidence="3" id="KW-1185">Reference proteome</keyword>
<dbReference type="RefSeq" id="WP_212994283.1">
    <property type="nucleotide sequence ID" value="NZ_BAABEA010000002.1"/>
</dbReference>
<evidence type="ECO:0000313" key="2">
    <source>
        <dbReference type="EMBL" id="GIM79280.1"/>
    </source>
</evidence>
<proteinExistence type="predicted"/>